<proteinExistence type="predicted"/>
<dbReference type="OrthoDB" id="10017413at2759"/>
<evidence type="ECO:0000256" key="1">
    <source>
        <dbReference type="SAM" id="MobiDB-lite"/>
    </source>
</evidence>
<gene>
    <name evidence="3" type="primary">TEX52</name>
</gene>
<accession>A0A6J2D3G7</accession>
<dbReference type="RefSeq" id="XP_027450271.2">
    <property type="nucleotide sequence ID" value="XM_027594470.2"/>
</dbReference>
<dbReference type="CTD" id="101929469"/>
<dbReference type="AlphaFoldDB" id="A0A6J2D3G7"/>
<dbReference type="PANTHER" id="PTHR35156:SF1">
    <property type="entry name" value="TESTIS-EXPRESSED PROTEIN 52"/>
    <property type="match status" value="1"/>
</dbReference>
<name>A0A6J2D3G7_ZALCA</name>
<dbReference type="KEGG" id="zca:113922504"/>
<keyword evidence="2" id="KW-1185">Reference proteome</keyword>
<dbReference type="GeneID" id="113922504"/>
<evidence type="ECO:0000313" key="2">
    <source>
        <dbReference type="Proteomes" id="UP000515165"/>
    </source>
</evidence>
<dbReference type="Pfam" id="PF15046">
    <property type="entry name" value="DUF4532"/>
    <property type="match status" value="1"/>
</dbReference>
<organism evidence="2 3">
    <name type="scientific">Zalophus californianus</name>
    <name type="common">California sealion</name>
    <dbReference type="NCBI Taxonomy" id="9704"/>
    <lineage>
        <taxon>Eukaryota</taxon>
        <taxon>Metazoa</taxon>
        <taxon>Chordata</taxon>
        <taxon>Craniata</taxon>
        <taxon>Vertebrata</taxon>
        <taxon>Euteleostomi</taxon>
        <taxon>Mammalia</taxon>
        <taxon>Eutheria</taxon>
        <taxon>Laurasiatheria</taxon>
        <taxon>Carnivora</taxon>
        <taxon>Caniformia</taxon>
        <taxon>Pinnipedia</taxon>
        <taxon>Otariidae</taxon>
        <taxon>Zalophus</taxon>
    </lineage>
</organism>
<dbReference type="PANTHER" id="PTHR35156">
    <property type="entry name" value="TESTIS-EXPRESSED PROTEIN 52"/>
    <property type="match status" value="1"/>
</dbReference>
<dbReference type="Proteomes" id="UP000515165">
    <property type="component" value="Chromosome 9"/>
</dbReference>
<sequence length="315" mass="35931">MASSPQRQPRGRDDPPHVHKPFLQMAHASEPLLTHQTWAQREFLLPSESWEWPGFTRQAHHRLALKPPPCTEVKSEVCRRLIYPSKDAAQHTWGFHTWLDVGRLPATFPTRPDRPYDSHVWRWLTDPRAHGCPPAEPPIPPPSWVGRNSFLSFICCTPIFVDENRKNQVIVRTIQEVRELEKLKLRSEVRAPPLDTKGNILCPENFKKRSSFLGGSGYRHISAGGRFEPRGLQPMPNPLPSGFARGWLCPNPLPHYQERVLKLALLPSAPLSQDLVRNYQTLIENRVALPLCHLSKAPPPGKTLARKTKRRPGQI</sequence>
<evidence type="ECO:0000313" key="3">
    <source>
        <dbReference type="RefSeq" id="XP_027450271.2"/>
    </source>
</evidence>
<reference evidence="3" key="1">
    <citation type="submission" date="2025-08" db="UniProtKB">
        <authorList>
            <consortium name="RefSeq"/>
        </authorList>
    </citation>
    <scope>IDENTIFICATION</scope>
    <source>
        <tissue evidence="3">Blood</tissue>
    </source>
</reference>
<dbReference type="InterPro" id="IPR029206">
    <property type="entry name" value="DUF4532"/>
</dbReference>
<feature type="region of interest" description="Disordered" evidence="1">
    <location>
        <begin position="1"/>
        <end position="20"/>
    </location>
</feature>
<protein>
    <submittedName>
        <fullName evidence="3">Testis-expressed protein 52</fullName>
    </submittedName>
</protein>